<keyword evidence="1 4" id="KW-0238">DNA-binding</keyword>
<comment type="caution">
    <text evidence="4">The sequence shown here is derived from an EMBL/GenBank/DDBJ whole genome shotgun (WGS) entry which is preliminary data.</text>
</comment>
<evidence type="ECO:0000259" key="3">
    <source>
        <dbReference type="PROSITE" id="PS51740"/>
    </source>
</evidence>
<evidence type="ECO:0000256" key="2">
    <source>
        <dbReference type="SAM" id="MobiDB-lite"/>
    </source>
</evidence>
<accession>A0A8J6XZC8</accession>
<feature type="region of interest" description="Disordered" evidence="2">
    <location>
        <begin position="66"/>
        <end position="85"/>
    </location>
</feature>
<dbReference type="Gene3D" id="2.10.260.10">
    <property type="match status" value="1"/>
</dbReference>
<name>A0A8J6XZC8_9BACT</name>
<dbReference type="AlphaFoldDB" id="A0A8J6XZC8"/>
<dbReference type="Proteomes" id="UP000648239">
    <property type="component" value="Unassembled WGS sequence"/>
</dbReference>
<sequence>MRAKIVKIGNSQGVRIPKPLIEEAGLSVEVELRVEDGAIVIEPYRVVREGWSEAFDSMAEAGEDRLLDGDQRAATTWDDEDWEWE</sequence>
<organism evidence="4 5">
    <name type="scientific">Candidatus Polarisedimenticola svalbardensis</name>
    <dbReference type="NCBI Taxonomy" id="2886004"/>
    <lineage>
        <taxon>Bacteria</taxon>
        <taxon>Pseudomonadati</taxon>
        <taxon>Acidobacteriota</taxon>
        <taxon>Candidatus Polarisedimenticolia</taxon>
        <taxon>Candidatus Polarisedimenticolales</taxon>
        <taxon>Candidatus Polarisedimenticolaceae</taxon>
        <taxon>Candidatus Polarisedimenticola</taxon>
    </lineage>
</organism>
<dbReference type="SUPFAM" id="SSF89447">
    <property type="entry name" value="AbrB/MazE/MraZ-like"/>
    <property type="match status" value="1"/>
</dbReference>
<dbReference type="PROSITE" id="PS51740">
    <property type="entry name" value="SPOVT_ABRB"/>
    <property type="match status" value="1"/>
</dbReference>
<proteinExistence type="predicted"/>
<dbReference type="SMART" id="SM00966">
    <property type="entry name" value="SpoVT_AbrB"/>
    <property type="match status" value="1"/>
</dbReference>
<dbReference type="InterPro" id="IPR007159">
    <property type="entry name" value="SpoVT-AbrB_dom"/>
</dbReference>
<gene>
    <name evidence="4" type="ORF">IFK94_08740</name>
</gene>
<dbReference type="EMBL" id="JACXWD010000025">
    <property type="protein sequence ID" value="MBD3868200.1"/>
    <property type="molecule type" value="Genomic_DNA"/>
</dbReference>
<protein>
    <submittedName>
        <fullName evidence="4">AbrB/MazE/SpoVT family DNA-binding domain-containing protein</fullName>
    </submittedName>
</protein>
<dbReference type="InterPro" id="IPR037914">
    <property type="entry name" value="SpoVT-AbrB_sf"/>
</dbReference>
<evidence type="ECO:0000256" key="1">
    <source>
        <dbReference type="PROSITE-ProRule" id="PRU01076"/>
    </source>
</evidence>
<reference evidence="4 5" key="1">
    <citation type="submission" date="2020-08" db="EMBL/GenBank/DDBJ databases">
        <title>Acidobacteriota in marine sediments use diverse sulfur dissimilation pathways.</title>
        <authorList>
            <person name="Wasmund K."/>
        </authorList>
    </citation>
    <scope>NUCLEOTIDE SEQUENCE [LARGE SCALE GENOMIC DNA]</scope>
    <source>
        <strain evidence="4">MAG AM4</strain>
    </source>
</reference>
<dbReference type="GO" id="GO:0003677">
    <property type="term" value="F:DNA binding"/>
    <property type="evidence" value="ECO:0007669"/>
    <property type="project" value="UniProtKB-UniRule"/>
</dbReference>
<feature type="domain" description="SpoVT-AbrB" evidence="3">
    <location>
        <begin position="3"/>
        <end position="46"/>
    </location>
</feature>
<evidence type="ECO:0000313" key="4">
    <source>
        <dbReference type="EMBL" id="MBD3868200.1"/>
    </source>
</evidence>
<evidence type="ECO:0000313" key="5">
    <source>
        <dbReference type="Proteomes" id="UP000648239"/>
    </source>
</evidence>
<dbReference type="Pfam" id="PF04014">
    <property type="entry name" value="MazE_antitoxin"/>
    <property type="match status" value="1"/>
</dbReference>